<evidence type="ECO:0008006" key="4">
    <source>
        <dbReference type="Google" id="ProtNLM"/>
    </source>
</evidence>
<keyword evidence="3" id="KW-1185">Reference proteome</keyword>
<reference evidence="2 3" key="1">
    <citation type="submission" date="2024-05" db="EMBL/GenBank/DDBJ databases">
        <authorList>
            <person name="Wallberg A."/>
        </authorList>
    </citation>
    <scope>NUCLEOTIDE SEQUENCE [LARGE SCALE GENOMIC DNA]</scope>
</reference>
<feature type="region of interest" description="Disordered" evidence="1">
    <location>
        <begin position="286"/>
        <end position="318"/>
    </location>
</feature>
<accession>A0AAV2Q493</accession>
<evidence type="ECO:0000313" key="2">
    <source>
        <dbReference type="EMBL" id="CAL4070765.1"/>
    </source>
</evidence>
<evidence type="ECO:0000256" key="1">
    <source>
        <dbReference type="SAM" id="MobiDB-lite"/>
    </source>
</evidence>
<evidence type="ECO:0000313" key="3">
    <source>
        <dbReference type="Proteomes" id="UP001497623"/>
    </source>
</evidence>
<sequence>MKMVFKWYCLPFPGIYFAWFFSFCLLSFSTSTDVATVPILKVSSETLTTVQLVELSYQPLLVTEALTEATLAVLSPWQWALLPRWVDAAITFTTAFPAREYCNDNGGTCEGKVMSLRKFYKYPAERTAHAVTNITTHMGSSTNLPQFLADADFSFLDFTKTTLHHSRKGWSDHEDKMSSTSVMCSIEGSLKALFKPFHTSWDKLKCDEDSCNLEEEDVSTEEINLLVTITGDLNPRECIYIPQGWSWKLSAPEDATYLWLAWEEDLILLEDALDSLVLEVEDDIEGSGVQPDSVQQSANELKSSDQDQPQRVPGKLSDYLPTHLKKTPTLWSSATHIRHVINRYLLTERNLVDKDAFVAKLKSDRILCPHLVDCSGECDSAVRGIFHQLDVDDNGVLNADDADNLLPKTYRTLMHDLDDLVEELSDLAMDQWKGVAKGSKDSRQDFMGRARDRMDESGKSYLERWKRGDMDPEEEAKLKEHMPELYEEIMASRKQESPKDEL</sequence>
<dbReference type="EMBL" id="CAXKWB010003863">
    <property type="protein sequence ID" value="CAL4070765.1"/>
    <property type="molecule type" value="Genomic_DNA"/>
</dbReference>
<organism evidence="2 3">
    <name type="scientific">Meganyctiphanes norvegica</name>
    <name type="common">Northern krill</name>
    <name type="synonym">Thysanopoda norvegica</name>
    <dbReference type="NCBI Taxonomy" id="48144"/>
    <lineage>
        <taxon>Eukaryota</taxon>
        <taxon>Metazoa</taxon>
        <taxon>Ecdysozoa</taxon>
        <taxon>Arthropoda</taxon>
        <taxon>Crustacea</taxon>
        <taxon>Multicrustacea</taxon>
        <taxon>Malacostraca</taxon>
        <taxon>Eumalacostraca</taxon>
        <taxon>Eucarida</taxon>
        <taxon>Euphausiacea</taxon>
        <taxon>Euphausiidae</taxon>
        <taxon>Meganyctiphanes</taxon>
    </lineage>
</organism>
<dbReference type="Proteomes" id="UP001497623">
    <property type="component" value="Unassembled WGS sequence"/>
</dbReference>
<comment type="caution">
    <text evidence="2">The sequence shown here is derived from an EMBL/GenBank/DDBJ whole genome shotgun (WGS) entry which is preliminary data.</text>
</comment>
<proteinExistence type="predicted"/>
<gene>
    <name evidence="2" type="ORF">MNOR_LOCUS8345</name>
</gene>
<name>A0AAV2Q493_MEGNR</name>
<dbReference type="AlphaFoldDB" id="A0AAV2Q493"/>
<dbReference type="Gene3D" id="1.10.238.10">
    <property type="entry name" value="EF-hand"/>
    <property type="match status" value="1"/>
</dbReference>
<feature type="compositionally biased region" description="Polar residues" evidence="1">
    <location>
        <begin position="290"/>
        <end position="309"/>
    </location>
</feature>
<protein>
    <recommendedName>
        <fullName evidence="4">EF-hand domain-containing protein</fullName>
    </recommendedName>
</protein>